<keyword evidence="3" id="KW-0663">Pyridoxal phosphate</keyword>
<name>A0A1I6A3Y7_9BACI</name>
<dbReference type="NCBIfam" id="TIGR04350">
    <property type="entry name" value="C_S_lyase_PatB"/>
    <property type="match status" value="1"/>
</dbReference>
<dbReference type="InterPro" id="IPR004839">
    <property type="entry name" value="Aminotransferase_I/II_large"/>
</dbReference>
<evidence type="ECO:0000256" key="3">
    <source>
        <dbReference type="ARBA" id="ARBA00022898"/>
    </source>
</evidence>
<gene>
    <name evidence="7" type="ORF">SAMN02745910_02495</name>
</gene>
<evidence type="ECO:0000259" key="6">
    <source>
        <dbReference type="Pfam" id="PF00155"/>
    </source>
</evidence>
<dbReference type="RefSeq" id="WP_061804583.1">
    <property type="nucleotide sequence ID" value="NZ_FOXX01000005.1"/>
</dbReference>
<comment type="similarity">
    <text evidence="5">Belongs to the class-II pyridoxal-phosphate-dependent aminotransferase family. MalY/PatB cystathionine beta-lyase subfamily.</text>
</comment>
<evidence type="ECO:0000313" key="8">
    <source>
        <dbReference type="Proteomes" id="UP000182762"/>
    </source>
</evidence>
<sequence>MTNSFDQVLNRKNTQSVKWDFNKAVYGTDDVLPMWVADMDFKPPQKVLDVLSERIQHGIFGYTSPTTDTYKSVCRWLHKRHGFSVDASSIIYSPGIVFAISMAVQAFTNEGEQIVIQPPVYTPFFNMIQQNNRKLVENPVILENGQYKMDFADLEEKFAQGAKMMILCSPHNPAGRVWTKQELQKVADLCMQYNVILLSDEIHSDLVYQPNKHIPIASLSEETSNLTITCVAPSKTFNLAGLQASAIVIPNKSLRLKYQETQRRQGAGGLNTFGIIALQAAYNYGEEWLEELLPYLKENINTVHEFIQKEIPDIELIYPEGTYLAWIDCRGTGFSDEELKERLLHKGHLALEPGPKYGTQGEGFVRMNLGCSKETVLEGLKRLKIALSK</sequence>
<dbReference type="InterPro" id="IPR015421">
    <property type="entry name" value="PyrdxlP-dep_Trfase_major"/>
</dbReference>
<dbReference type="EMBL" id="FOXX01000005">
    <property type="protein sequence ID" value="SFQ63358.1"/>
    <property type="molecule type" value="Genomic_DNA"/>
</dbReference>
<evidence type="ECO:0000256" key="1">
    <source>
        <dbReference type="ARBA" id="ARBA00001933"/>
    </source>
</evidence>
<dbReference type="EC" id="4.4.1.13" evidence="2"/>
<dbReference type="GeneID" id="93711143"/>
<accession>A0A1I6A3Y7</accession>
<evidence type="ECO:0000256" key="4">
    <source>
        <dbReference type="ARBA" id="ARBA00023239"/>
    </source>
</evidence>
<dbReference type="PANTHER" id="PTHR43525">
    <property type="entry name" value="PROTEIN MALY"/>
    <property type="match status" value="1"/>
</dbReference>
<comment type="caution">
    <text evidence="7">The sequence shown here is derived from an EMBL/GenBank/DDBJ whole genome shotgun (WGS) entry which is preliminary data.</text>
</comment>
<evidence type="ECO:0000313" key="7">
    <source>
        <dbReference type="EMBL" id="SFQ63358.1"/>
    </source>
</evidence>
<feature type="domain" description="Aminotransferase class I/classII large" evidence="6">
    <location>
        <begin position="36"/>
        <end position="383"/>
    </location>
</feature>
<evidence type="ECO:0000256" key="5">
    <source>
        <dbReference type="ARBA" id="ARBA00037974"/>
    </source>
</evidence>
<dbReference type="Gene3D" id="3.90.1150.10">
    <property type="entry name" value="Aspartate Aminotransferase, domain 1"/>
    <property type="match status" value="1"/>
</dbReference>
<dbReference type="InterPro" id="IPR051798">
    <property type="entry name" value="Class-II_PLP-Dep_Aminotrans"/>
</dbReference>
<dbReference type="InterPro" id="IPR015424">
    <property type="entry name" value="PyrdxlP-dep_Trfase"/>
</dbReference>
<dbReference type="Pfam" id="PF00155">
    <property type="entry name" value="Aminotran_1_2"/>
    <property type="match status" value="1"/>
</dbReference>
<comment type="cofactor">
    <cofactor evidence="1">
        <name>pyridoxal 5'-phosphate</name>
        <dbReference type="ChEBI" id="CHEBI:597326"/>
    </cofactor>
</comment>
<dbReference type="Proteomes" id="UP000182762">
    <property type="component" value="Unassembled WGS sequence"/>
</dbReference>
<keyword evidence="8" id="KW-1185">Reference proteome</keyword>
<organism evidence="7 8">
    <name type="scientific">Priestia endophytica DSM 13796</name>
    <dbReference type="NCBI Taxonomy" id="1121089"/>
    <lineage>
        <taxon>Bacteria</taxon>
        <taxon>Bacillati</taxon>
        <taxon>Bacillota</taxon>
        <taxon>Bacilli</taxon>
        <taxon>Bacillales</taxon>
        <taxon>Bacillaceae</taxon>
        <taxon>Priestia</taxon>
    </lineage>
</organism>
<dbReference type="Gene3D" id="3.40.640.10">
    <property type="entry name" value="Type I PLP-dependent aspartate aminotransferase-like (Major domain)"/>
    <property type="match status" value="1"/>
</dbReference>
<reference evidence="7 8" key="1">
    <citation type="submission" date="2016-10" db="EMBL/GenBank/DDBJ databases">
        <authorList>
            <person name="Varghese N."/>
            <person name="Submissions S."/>
        </authorList>
    </citation>
    <scope>NUCLEOTIDE SEQUENCE [LARGE SCALE GENOMIC DNA]</scope>
    <source>
        <strain evidence="7 8">DSM 13796</strain>
    </source>
</reference>
<dbReference type="InterPro" id="IPR015422">
    <property type="entry name" value="PyrdxlP-dep_Trfase_small"/>
</dbReference>
<evidence type="ECO:0000256" key="2">
    <source>
        <dbReference type="ARBA" id="ARBA00012224"/>
    </source>
</evidence>
<protein>
    <recommendedName>
        <fullName evidence="2">cysteine-S-conjugate beta-lyase</fullName>
        <ecNumber evidence="2">4.4.1.13</ecNumber>
    </recommendedName>
</protein>
<dbReference type="SUPFAM" id="SSF53383">
    <property type="entry name" value="PLP-dependent transferases"/>
    <property type="match status" value="1"/>
</dbReference>
<proteinExistence type="inferred from homology"/>
<dbReference type="CDD" id="cd00609">
    <property type="entry name" value="AAT_like"/>
    <property type="match status" value="1"/>
</dbReference>
<dbReference type="InterPro" id="IPR027619">
    <property type="entry name" value="C-S_lyase_PatB-like"/>
</dbReference>
<keyword evidence="4" id="KW-0456">Lyase</keyword>
<dbReference type="PANTHER" id="PTHR43525:SF1">
    <property type="entry name" value="PROTEIN MALY"/>
    <property type="match status" value="1"/>
</dbReference>